<dbReference type="GeneID" id="55989885"/>
<evidence type="ECO:0000313" key="3">
    <source>
        <dbReference type="EMBL" id="QKX55284.1"/>
    </source>
</evidence>
<dbReference type="Proteomes" id="UP000509510">
    <property type="component" value="Chromosome I"/>
</dbReference>
<reference evidence="4" key="1">
    <citation type="submission" date="2020-06" db="EMBL/GenBank/DDBJ databases">
        <title>A chromosome-scale genome assembly of Talaromyces rugulosus W13939.</title>
        <authorList>
            <person name="Wang B."/>
            <person name="Guo L."/>
            <person name="Ye K."/>
            <person name="Wang L."/>
        </authorList>
    </citation>
    <scope>NUCLEOTIDE SEQUENCE [LARGE SCALE GENOMIC DNA]</scope>
    <source>
        <strain evidence="4">W13939</strain>
    </source>
</reference>
<feature type="compositionally biased region" description="Polar residues" evidence="1">
    <location>
        <begin position="437"/>
        <end position="460"/>
    </location>
</feature>
<evidence type="ECO:0000313" key="4">
    <source>
        <dbReference type="Proteomes" id="UP000509510"/>
    </source>
</evidence>
<organism evidence="3 4">
    <name type="scientific">Talaromyces rugulosus</name>
    <name type="common">Penicillium rugulosum</name>
    <dbReference type="NCBI Taxonomy" id="121627"/>
    <lineage>
        <taxon>Eukaryota</taxon>
        <taxon>Fungi</taxon>
        <taxon>Dikarya</taxon>
        <taxon>Ascomycota</taxon>
        <taxon>Pezizomycotina</taxon>
        <taxon>Eurotiomycetes</taxon>
        <taxon>Eurotiomycetidae</taxon>
        <taxon>Eurotiales</taxon>
        <taxon>Trichocomaceae</taxon>
        <taxon>Talaromyces</taxon>
        <taxon>Talaromyces sect. Islandici</taxon>
    </lineage>
</organism>
<feature type="compositionally biased region" description="Basic and acidic residues" evidence="1">
    <location>
        <begin position="497"/>
        <end position="519"/>
    </location>
</feature>
<feature type="compositionally biased region" description="Basic and acidic residues" evidence="1">
    <location>
        <begin position="539"/>
        <end position="548"/>
    </location>
</feature>
<dbReference type="InterPro" id="IPR011333">
    <property type="entry name" value="SKP1/BTB/POZ_sf"/>
</dbReference>
<dbReference type="AlphaFoldDB" id="A0A7H8QMZ3"/>
<dbReference type="Gene3D" id="3.30.710.10">
    <property type="entry name" value="Potassium Channel Kv1.1, Chain A"/>
    <property type="match status" value="1"/>
</dbReference>
<dbReference type="PANTHER" id="PTHR47843">
    <property type="entry name" value="BTB DOMAIN-CONTAINING PROTEIN-RELATED"/>
    <property type="match status" value="1"/>
</dbReference>
<feature type="region of interest" description="Disordered" evidence="1">
    <location>
        <begin position="277"/>
        <end position="548"/>
    </location>
</feature>
<evidence type="ECO:0000259" key="2">
    <source>
        <dbReference type="PROSITE" id="PS50097"/>
    </source>
</evidence>
<dbReference type="EMBL" id="CP055898">
    <property type="protein sequence ID" value="QKX55284.1"/>
    <property type="molecule type" value="Genomic_DNA"/>
</dbReference>
<feature type="compositionally biased region" description="Basic and acidic residues" evidence="1">
    <location>
        <begin position="195"/>
        <end position="224"/>
    </location>
</feature>
<feature type="region of interest" description="Disordered" evidence="1">
    <location>
        <begin position="194"/>
        <end position="236"/>
    </location>
</feature>
<dbReference type="PANTHER" id="PTHR47843:SF2">
    <property type="entry name" value="BTB DOMAIN-CONTAINING PROTEIN"/>
    <property type="match status" value="1"/>
</dbReference>
<gene>
    <name evidence="3" type="ORF">TRUGW13939_02376</name>
</gene>
<keyword evidence="4" id="KW-1185">Reference proteome</keyword>
<dbReference type="KEGG" id="trg:TRUGW13939_02376"/>
<accession>A0A7H8QMZ3</accession>
<dbReference type="OrthoDB" id="1022638at2759"/>
<proteinExistence type="predicted"/>
<dbReference type="InterPro" id="IPR000210">
    <property type="entry name" value="BTB/POZ_dom"/>
</dbReference>
<name>A0A7H8QMZ3_TALRU</name>
<feature type="domain" description="BTB" evidence="2">
    <location>
        <begin position="16"/>
        <end position="81"/>
    </location>
</feature>
<protein>
    <recommendedName>
        <fullName evidence="2">BTB domain-containing protein</fullName>
    </recommendedName>
</protein>
<dbReference type="RefSeq" id="XP_035341463.1">
    <property type="nucleotide sequence ID" value="XM_035485570.1"/>
</dbReference>
<sequence>MASPISKATFAGGITTLHIGSKQVVFDVHSSLLSEQSSYFADVLSKQQHTNRAPIELLNENPNIFHLLANWLYHQRIINTSSPRLEPDWQDLIHLWLLADRVQMRGLQRDVISCLRQKIEPQSSNNNKAVCPLDMIDYAYKRTSPHSPLRRVISEVWVENARHVKELGRLVTKLPTGFLEDVCFAFVKKTQGAEQHNDEVESISRTEDANEHATEKNGQFREEETTPAPPSQPPTAVELNQTQYELPMETLAPAAPVVETFEQSNDHLFEPDSATVATSFQEEEPVPIYRETPPDDNISIIDPTTQSVSSKSSKKKKKNKNNGTLRDIAGPDSFPQQENGTPDRYMNGFNGNGPHHFQASQQRQPDFDDDEARIPQQWTLPVQPMSDVGSLRNGQGASGDFSSKKNNKKKNKQQQHVPNNQQGPPPTGPRADRNRQNDFSPRTQSPTPSFSHSRHNTNGSQYQYQQRQQHQNQHQHQHQNQHQHQHQNQQPQPNSRKTRDRDNGPRESRESVYQKDRRNQTMGSRLDPALQTSQPMRNGRSDQKPRRR</sequence>
<dbReference type="Pfam" id="PF00651">
    <property type="entry name" value="BTB"/>
    <property type="match status" value="1"/>
</dbReference>
<feature type="compositionally biased region" description="Basic residues" evidence="1">
    <location>
        <begin position="473"/>
        <end position="485"/>
    </location>
</feature>
<feature type="compositionally biased region" description="Low complexity" evidence="1">
    <location>
        <begin position="461"/>
        <end position="472"/>
    </location>
</feature>
<dbReference type="PROSITE" id="PS50097">
    <property type="entry name" value="BTB"/>
    <property type="match status" value="1"/>
</dbReference>
<evidence type="ECO:0000256" key="1">
    <source>
        <dbReference type="SAM" id="MobiDB-lite"/>
    </source>
</evidence>
<dbReference type="SUPFAM" id="SSF54695">
    <property type="entry name" value="POZ domain"/>
    <property type="match status" value="1"/>
</dbReference>
<dbReference type="SMART" id="SM00225">
    <property type="entry name" value="BTB"/>
    <property type="match status" value="1"/>
</dbReference>